<gene>
    <name evidence="2" type="ORF">EAH82_01695</name>
</gene>
<evidence type="ECO:0000313" key="2">
    <source>
        <dbReference type="EMBL" id="TPG30237.1"/>
    </source>
</evidence>
<dbReference type="EMBL" id="RCZI01000001">
    <property type="protein sequence ID" value="TPG30237.1"/>
    <property type="molecule type" value="Genomic_DNA"/>
</dbReference>
<feature type="domain" description="DUF1508" evidence="1">
    <location>
        <begin position="10"/>
        <end position="56"/>
    </location>
</feature>
<dbReference type="Proteomes" id="UP000319212">
    <property type="component" value="Unassembled WGS sequence"/>
</dbReference>
<reference evidence="2 3" key="1">
    <citation type="journal article" date="2019" name="Environ. Microbiol.">
        <title>Species interactions and distinct microbial communities in high Arctic permafrost affected cryosols are associated with the CH4 and CO2 gas fluxes.</title>
        <authorList>
            <person name="Altshuler I."/>
            <person name="Hamel J."/>
            <person name="Turney S."/>
            <person name="Magnuson E."/>
            <person name="Levesque R."/>
            <person name="Greer C."/>
            <person name="Whyte L.G."/>
        </authorList>
    </citation>
    <scope>NUCLEOTIDE SEQUENCE [LARGE SCALE GENOMIC DNA]</scope>
    <source>
        <strain evidence="2 3">S06.C</strain>
    </source>
</reference>
<accession>A0A502DY44</accession>
<dbReference type="RefSeq" id="WP_140838124.1">
    <property type="nucleotide sequence ID" value="NZ_RCZI01000001.1"/>
</dbReference>
<evidence type="ECO:0000313" key="3">
    <source>
        <dbReference type="Proteomes" id="UP000319212"/>
    </source>
</evidence>
<evidence type="ECO:0000259" key="1">
    <source>
        <dbReference type="Pfam" id="PF07411"/>
    </source>
</evidence>
<dbReference type="InterPro" id="IPR010879">
    <property type="entry name" value="DUF1508"/>
</dbReference>
<sequence>MRFVVLMEMNKRWVWELRSAEGTTICRSAMSYGDRDMAFKAIQEVRGRANRALVFDPLGTLYEGV</sequence>
<name>A0A502DY44_9BURK</name>
<organism evidence="2 3">
    <name type="scientific">Variovorax guangxiensis</name>
    <dbReference type="NCBI Taxonomy" id="1775474"/>
    <lineage>
        <taxon>Bacteria</taxon>
        <taxon>Pseudomonadati</taxon>
        <taxon>Pseudomonadota</taxon>
        <taxon>Betaproteobacteria</taxon>
        <taxon>Burkholderiales</taxon>
        <taxon>Comamonadaceae</taxon>
        <taxon>Variovorax</taxon>
    </lineage>
</organism>
<dbReference type="Pfam" id="PF07411">
    <property type="entry name" value="DUF1508"/>
    <property type="match status" value="1"/>
</dbReference>
<dbReference type="SUPFAM" id="SSF160113">
    <property type="entry name" value="YegP-like"/>
    <property type="match status" value="1"/>
</dbReference>
<dbReference type="OrthoDB" id="8920668at2"/>
<dbReference type="Gene3D" id="2.30.29.80">
    <property type="match status" value="1"/>
</dbReference>
<protein>
    <submittedName>
        <fullName evidence="2">DUF1508 domain-containing protein</fullName>
    </submittedName>
</protein>
<dbReference type="AlphaFoldDB" id="A0A502DY44"/>
<dbReference type="InterPro" id="IPR036913">
    <property type="entry name" value="YegP-like_sf"/>
</dbReference>
<proteinExistence type="predicted"/>
<comment type="caution">
    <text evidence="2">The sequence shown here is derived from an EMBL/GenBank/DDBJ whole genome shotgun (WGS) entry which is preliminary data.</text>
</comment>